<keyword evidence="2 4" id="KW-0808">Transferase</keyword>
<keyword evidence="1 4" id="KW-0328">Glycosyltransferase</keyword>
<feature type="non-terminal residue" evidence="4">
    <location>
        <position position="1"/>
    </location>
</feature>
<sequence>RFSIVRKKLQFRTIFNLLGPLTNPLDPDFITIGVSGGIDPMIYANSMKIQGKNGFVVSGDDGMDEISISSPTKIIEVNGGIRGINLESDKIIGRYYDQESVSGESSNELFYKTISGLSGSDEACSKFIALNTAPTLILNNISLGFKEGYELAMRSIRSGKAIKKLSELGKFQEAIVNGA</sequence>
<proteinExistence type="predicted"/>
<feature type="domain" description="Glycosyl transferase family 3" evidence="3">
    <location>
        <begin position="4"/>
        <end position="161"/>
    </location>
</feature>
<gene>
    <name evidence="4" type="ORF">B1A_21862</name>
</gene>
<evidence type="ECO:0000256" key="2">
    <source>
        <dbReference type="ARBA" id="ARBA00022679"/>
    </source>
</evidence>
<protein>
    <submittedName>
        <fullName evidence="4">Anthranilate phosphoribosyltransferase</fullName>
    </submittedName>
</protein>
<evidence type="ECO:0000313" key="4">
    <source>
        <dbReference type="EMBL" id="EQD26487.1"/>
    </source>
</evidence>
<organism evidence="4">
    <name type="scientific">mine drainage metagenome</name>
    <dbReference type="NCBI Taxonomy" id="410659"/>
    <lineage>
        <taxon>unclassified sequences</taxon>
        <taxon>metagenomes</taxon>
        <taxon>ecological metagenomes</taxon>
    </lineage>
</organism>
<dbReference type="EMBL" id="AUZX01016161">
    <property type="protein sequence ID" value="EQD26487.1"/>
    <property type="molecule type" value="Genomic_DNA"/>
</dbReference>
<dbReference type="AlphaFoldDB" id="T0Y3H6"/>
<dbReference type="InterPro" id="IPR035902">
    <property type="entry name" value="Nuc_phospho_transferase"/>
</dbReference>
<dbReference type="GO" id="GO:0000162">
    <property type="term" value="P:L-tryptophan biosynthetic process"/>
    <property type="evidence" value="ECO:0007669"/>
    <property type="project" value="InterPro"/>
</dbReference>
<evidence type="ECO:0000256" key="1">
    <source>
        <dbReference type="ARBA" id="ARBA00022676"/>
    </source>
</evidence>
<name>T0Y3H6_9ZZZZ</name>
<dbReference type="Gene3D" id="3.40.1030.10">
    <property type="entry name" value="Nucleoside phosphorylase/phosphoribosyltransferase catalytic domain"/>
    <property type="match status" value="1"/>
</dbReference>
<comment type="caution">
    <text evidence="4">The sequence shown here is derived from an EMBL/GenBank/DDBJ whole genome shotgun (WGS) entry which is preliminary data.</text>
</comment>
<reference evidence="4" key="2">
    <citation type="journal article" date="2014" name="ISME J.">
        <title>Microbial stratification in low pH oxic and suboxic macroscopic growths along an acid mine drainage.</title>
        <authorList>
            <person name="Mendez-Garcia C."/>
            <person name="Mesa V."/>
            <person name="Sprenger R.R."/>
            <person name="Richter M."/>
            <person name="Diez M.S."/>
            <person name="Solano J."/>
            <person name="Bargiela R."/>
            <person name="Golyshina O.V."/>
            <person name="Manteca A."/>
            <person name="Ramos J.L."/>
            <person name="Gallego J.R."/>
            <person name="Llorente I."/>
            <person name="Martins Dos Santos V.A."/>
            <person name="Jensen O.N."/>
            <person name="Pelaez A.I."/>
            <person name="Sanchez J."/>
            <person name="Ferrer M."/>
        </authorList>
    </citation>
    <scope>NUCLEOTIDE SEQUENCE</scope>
</reference>
<reference evidence="4" key="1">
    <citation type="submission" date="2013-08" db="EMBL/GenBank/DDBJ databases">
        <authorList>
            <person name="Mendez C."/>
            <person name="Richter M."/>
            <person name="Ferrer M."/>
            <person name="Sanchez J."/>
        </authorList>
    </citation>
    <scope>NUCLEOTIDE SEQUENCE</scope>
</reference>
<evidence type="ECO:0000259" key="3">
    <source>
        <dbReference type="Pfam" id="PF00591"/>
    </source>
</evidence>
<dbReference type="Pfam" id="PF00591">
    <property type="entry name" value="Glycos_transf_3"/>
    <property type="match status" value="1"/>
</dbReference>
<dbReference type="InterPro" id="IPR005940">
    <property type="entry name" value="Anthranilate_Pribosyl_Tfrase"/>
</dbReference>
<dbReference type="GO" id="GO:0004048">
    <property type="term" value="F:anthranilate phosphoribosyltransferase activity"/>
    <property type="evidence" value="ECO:0007669"/>
    <property type="project" value="InterPro"/>
</dbReference>
<dbReference type="GO" id="GO:0005829">
    <property type="term" value="C:cytosol"/>
    <property type="evidence" value="ECO:0007669"/>
    <property type="project" value="TreeGrafter"/>
</dbReference>
<dbReference type="PANTHER" id="PTHR43285:SF2">
    <property type="entry name" value="ANTHRANILATE PHOSPHORIBOSYLTRANSFERASE"/>
    <property type="match status" value="1"/>
</dbReference>
<accession>T0Y3H6</accession>
<dbReference type="PANTHER" id="PTHR43285">
    <property type="entry name" value="ANTHRANILATE PHOSPHORIBOSYLTRANSFERASE"/>
    <property type="match status" value="1"/>
</dbReference>
<dbReference type="SUPFAM" id="SSF52418">
    <property type="entry name" value="Nucleoside phosphorylase/phosphoribosyltransferase catalytic domain"/>
    <property type="match status" value="1"/>
</dbReference>
<dbReference type="InterPro" id="IPR000312">
    <property type="entry name" value="Glycosyl_Trfase_fam3"/>
</dbReference>